<gene>
    <name evidence="9" type="ORF">ACFFTU_05170</name>
</gene>
<feature type="transmembrane region" description="Helical" evidence="6">
    <location>
        <begin position="439"/>
        <end position="457"/>
    </location>
</feature>
<keyword evidence="4" id="KW-0572">Peptidoglycan-anchor</keyword>
<sequence length="466" mass="47697">MKIRRMLATAVVAAVTTPALLLSVAPAFAADAPPAAGQAQDAKPTPAELEKLKKAMDEAKTAYDTAAAKAAAAQKYADEYLNPDSPAWKELIEARKVAKEAAAAVTAADTVLQKAKDDLAALPTDAPAADVTKAEEAVKTAQEKYDAAVKAKSEADRTVALTEGNPWKGSMDAKVKAAEAAIAAESAKKVYDDAAKAYKDAEAAAGKPDPTKPPVDPTKPPVDPTKPPVDPTKPPVDPTKPPVDDECKVGPELRTTLVGLPGKVVAGTTVNFTLRVTNGTGKKVDEIKPFAVVYGHDNKNFDDISKLLRLQAAGAGSDDWKDVKEAEYAGTVTNLDAGKSADLKLRLTVDKKAPAADGIAFAAGDYANEDGSCGGNDLTEYTFSILTAGSDPGKVPDAKPGKVTNPANVPVPQGGASATPVTTDAGNLAATGSAGTPQVALAAGAAVVLGAGAMFVVRRRKAGQEA</sequence>
<reference evidence="9 10" key="1">
    <citation type="submission" date="2024-09" db="EMBL/GenBank/DDBJ databases">
        <authorList>
            <person name="Sun Q."/>
            <person name="Mori K."/>
        </authorList>
    </citation>
    <scope>NUCLEOTIDE SEQUENCE [LARGE SCALE GENOMIC DNA]</scope>
    <source>
        <strain evidence="9 10">JCM 4362</strain>
    </source>
</reference>
<dbReference type="PROSITE" id="PS50847">
    <property type="entry name" value="GRAM_POS_ANCHORING"/>
    <property type="match status" value="1"/>
</dbReference>
<feature type="domain" description="Gram-positive cocci surface proteins LPxTG" evidence="8">
    <location>
        <begin position="428"/>
        <end position="466"/>
    </location>
</feature>
<evidence type="ECO:0000256" key="1">
    <source>
        <dbReference type="ARBA" id="ARBA00022512"/>
    </source>
</evidence>
<dbReference type="Proteomes" id="UP001589718">
    <property type="component" value="Unassembled WGS sequence"/>
</dbReference>
<comment type="caution">
    <text evidence="9">The sequence shown here is derived from an EMBL/GenBank/DDBJ whole genome shotgun (WGS) entry which is preliminary data.</text>
</comment>
<evidence type="ECO:0000256" key="5">
    <source>
        <dbReference type="SAM" id="MobiDB-lite"/>
    </source>
</evidence>
<dbReference type="EMBL" id="JBHMCR010000004">
    <property type="protein sequence ID" value="MFB9519333.1"/>
    <property type="molecule type" value="Genomic_DNA"/>
</dbReference>
<keyword evidence="3 7" id="KW-0732">Signal</keyword>
<evidence type="ECO:0000256" key="2">
    <source>
        <dbReference type="ARBA" id="ARBA00022525"/>
    </source>
</evidence>
<protein>
    <submittedName>
        <fullName evidence="9">LPXTG cell wall anchor domain-containing protein</fullName>
    </submittedName>
</protein>
<evidence type="ECO:0000259" key="8">
    <source>
        <dbReference type="PROSITE" id="PS50847"/>
    </source>
</evidence>
<evidence type="ECO:0000256" key="4">
    <source>
        <dbReference type="ARBA" id="ARBA00023088"/>
    </source>
</evidence>
<feature type="signal peptide" evidence="7">
    <location>
        <begin position="1"/>
        <end position="29"/>
    </location>
</feature>
<evidence type="ECO:0000256" key="6">
    <source>
        <dbReference type="SAM" id="Phobius"/>
    </source>
</evidence>
<evidence type="ECO:0000256" key="3">
    <source>
        <dbReference type="ARBA" id="ARBA00022729"/>
    </source>
</evidence>
<feature type="compositionally biased region" description="Pro residues" evidence="5">
    <location>
        <begin position="211"/>
        <end position="241"/>
    </location>
</feature>
<keyword evidence="10" id="KW-1185">Reference proteome</keyword>
<accession>A0ABV5P811</accession>
<name>A0ABV5P811_STRCM</name>
<keyword evidence="2" id="KW-0964">Secreted</keyword>
<keyword evidence="6" id="KW-0812">Transmembrane</keyword>
<evidence type="ECO:0000256" key="7">
    <source>
        <dbReference type="SAM" id="SignalP"/>
    </source>
</evidence>
<keyword evidence="6" id="KW-0472">Membrane</keyword>
<proteinExistence type="predicted"/>
<dbReference type="InterPro" id="IPR019931">
    <property type="entry name" value="LPXTG_anchor"/>
</dbReference>
<organism evidence="9 10">
    <name type="scientific">Streptomyces cremeus</name>
    <dbReference type="NCBI Taxonomy" id="66881"/>
    <lineage>
        <taxon>Bacteria</taxon>
        <taxon>Bacillati</taxon>
        <taxon>Actinomycetota</taxon>
        <taxon>Actinomycetes</taxon>
        <taxon>Kitasatosporales</taxon>
        <taxon>Streptomycetaceae</taxon>
        <taxon>Streptomyces</taxon>
    </lineage>
</organism>
<evidence type="ECO:0000313" key="10">
    <source>
        <dbReference type="Proteomes" id="UP001589718"/>
    </source>
</evidence>
<keyword evidence="6" id="KW-1133">Transmembrane helix</keyword>
<feature type="region of interest" description="Disordered" evidence="5">
    <location>
        <begin position="201"/>
        <end position="246"/>
    </location>
</feature>
<evidence type="ECO:0000313" key="9">
    <source>
        <dbReference type="EMBL" id="MFB9519333.1"/>
    </source>
</evidence>
<dbReference type="NCBIfam" id="TIGR01167">
    <property type="entry name" value="LPXTG_anchor"/>
    <property type="match status" value="1"/>
</dbReference>
<feature type="chain" id="PRO_5046790566" evidence="7">
    <location>
        <begin position="30"/>
        <end position="466"/>
    </location>
</feature>
<keyword evidence="1" id="KW-0134">Cell wall</keyword>
<dbReference type="RefSeq" id="WP_345220633.1">
    <property type="nucleotide sequence ID" value="NZ_BAAAXE010000013.1"/>
</dbReference>